<dbReference type="NCBIfam" id="NF033542">
    <property type="entry name" value="transpos_IS110"/>
    <property type="match status" value="1"/>
</dbReference>
<organism evidence="3 4">
    <name type="scientific">Bacteroides xylanisolvens</name>
    <dbReference type="NCBI Taxonomy" id="371601"/>
    <lineage>
        <taxon>Bacteria</taxon>
        <taxon>Pseudomonadati</taxon>
        <taxon>Bacteroidota</taxon>
        <taxon>Bacteroidia</taxon>
        <taxon>Bacteroidales</taxon>
        <taxon>Bacteroidaceae</taxon>
        <taxon>Bacteroides</taxon>
    </lineage>
</organism>
<dbReference type="GO" id="GO:0004803">
    <property type="term" value="F:transposase activity"/>
    <property type="evidence" value="ECO:0007669"/>
    <property type="project" value="InterPro"/>
</dbReference>
<dbReference type="EMBL" id="VYQC01000013">
    <property type="protein sequence ID" value="KAA9040396.1"/>
    <property type="molecule type" value="Genomic_DNA"/>
</dbReference>
<dbReference type="PANTHER" id="PTHR33055:SF13">
    <property type="entry name" value="TRANSPOSASE"/>
    <property type="match status" value="1"/>
</dbReference>
<accession>A0AAE6GVX7</accession>
<evidence type="ECO:0000313" key="3">
    <source>
        <dbReference type="EMBL" id="KAA9040396.1"/>
    </source>
</evidence>
<dbReference type="RefSeq" id="WP_141409068.1">
    <property type="nucleotide sequence ID" value="NZ_CP041230.1"/>
</dbReference>
<dbReference type="Proteomes" id="UP000327007">
    <property type="component" value="Unassembled WGS sequence"/>
</dbReference>
<comment type="caution">
    <text evidence="3">The sequence shown here is derived from an EMBL/GenBank/DDBJ whole genome shotgun (WGS) entry which is preliminary data.</text>
</comment>
<feature type="domain" description="Transposase IS116/IS110/IS902 C-terminal" evidence="2">
    <location>
        <begin position="237"/>
        <end position="320"/>
    </location>
</feature>
<gene>
    <name evidence="3" type="ORF">F6S82_19730</name>
</gene>
<dbReference type="GO" id="GO:0003677">
    <property type="term" value="F:DNA binding"/>
    <property type="evidence" value="ECO:0007669"/>
    <property type="project" value="InterPro"/>
</dbReference>
<proteinExistence type="predicted"/>
<feature type="domain" description="Transposase IS110-like N-terminal" evidence="1">
    <location>
        <begin position="18"/>
        <end position="162"/>
    </location>
</feature>
<reference evidence="4" key="1">
    <citation type="journal article" date="2018" name="J. Anim. Genet.">
        <title>Acquired interbacterial defense systems protect against interspecies antagonism in the human gut microbiome.</title>
        <authorList>
            <person name="Ross B.D."/>
            <person name="Verster A.J."/>
            <person name="Radey M.C."/>
            <person name="Schmidtke D.T."/>
            <person name="Pope C.E."/>
            <person name="Hoffman L.R."/>
            <person name="Hajjar A."/>
            <person name="Peterson S.B."/>
            <person name="Borenstein E."/>
            <person name="Mougous J."/>
        </authorList>
    </citation>
    <scope>NUCLEOTIDE SEQUENCE [LARGE SCALE GENOMIC DNA]</scope>
    <source>
        <strain evidence="4">H204</strain>
    </source>
</reference>
<dbReference type="InterPro" id="IPR003346">
    <property type="entry name" value="Transposase_20"/>
</dbReference>
<dbReference type="PANTHER" id="PTHR33055">
    <property type="entry name" value="TRANSPOSASE FOR INSERTION SEQUENCE ELEMENT IS1111A"/>
    <property type="match status" value="1"/>
</dbReference>
<name>A0AAE6GVX7_9BACE</name>
<sequence length="361" mass="41423">MKCVQSNELDFSGQNIYVGIDVHLKSWSVAILSEHSVLKRFSQSPEPEALHKYLVNNYPGANYYSVYEAGFCGFWIHEKLMDLGITNIVVNPADVPTMGKEKLRKTDAVDCNKLARELRSGSLEGIYVPKADVLEMRSLIRMRNLIVKDSTRAKNRIKSLLRFHGVEIPKEFTRCSIGCWSKRFLSWLQALELSTEYGKKTLELHLEQFIRLRKMLLQETRAIREISRKAPFDKPIRLLTSVPGIGVTTAATLMVEIDDIVRFCNAEHLASFIGLVPMCHSSGDNDSVGDITPRRHFMLRCLLVEAAWIAIRKDPAMTMAYTEYRKRMNPQKAIVKIARRLVNRVYYVLKHEKEYVPCVVK</sequence>
<dbReference type="InterPro" id="IPR002525">
    <property type="entry name" value="Transp_IS110-like_N"/>
</dbReference>
<dbReference type="GO" id="GO:0006313">
    <property type="term" value="P:DNA transposition"/>
    <property type="evidence" value="ECO:0007669"/>
    <property type="project" value="InterPro"/>
</dbReference>
<evidence type="ECO:0000259" key="2">
    <source>
        <dbReference type="Pfam" id="PF02371"/>
    </source>
</evidence>
<protein>
    <submittedName>
        <fullName evidence="3">IS110 family transposase</fullName>
    </submittedName>
</protein>
<evidence type="ECO:0000259" key="1">
    <source>
        <dbReference type="Pfam" id="PF01548"/>
    </source>
</evidence>
<dbReference type="Pfam" id="PF01548">
    <property type="entry name" value="DEDD_Tnp_IS110"/>
    <property type="match status" value="1"/>
</dbReference>
<dbReference type="InterPro" id="IPR047650">
    <property type="entry name" value="Transpos_IS110"/>
</dbReference>
<dbReference type="Pfam" id="PF02371">
    <property type="entry name" value="Transposase_20"/>
    <property type="match status" value="1"/>
</dbReference>
<evidence type="ECO:0000313" key="4">
    <source>
        <dbReference type="Proteomes" id="UP000327007"/>
    </source>
</evidence>
<dbReference type="AlphaFoldDB" id="A0AAE6GVX7"/>